<dbReference type="EMBL" id="EU309041">
    <property type="protein sequence ID" value="ABY65748.1"/>
    <property type="molecule type" value="Genomic_DNA"/>
</dbReference>
<dbReference type="Gene3D" id="3.90.70.10">
    <property type="entry name" value="Cysteine proteinases"/>
    <property type="match status" value="1"/>
</dbReference>
<dbReference type="PROSITE" id="PS00640">
    <property type="entry name" value="THIOL_PROTEASE_ASN"/>
    <property type="match status" value="1"/>
</dbReference>
<dbReference type="InterPro" id="IPR013128">
    <property type="entry name" value="Peptidase_C1A"/>
</dbReference>
<evidence type="ECO:0000256" key="4">
    <source>
        <dbReference type="ARBA" id="ARBA00018042"/>
    </source>
</evidence>
<dbReference type="InterPro" id="IPR039417">
    <property type="entry name" value="Peptidase_C1A_papain-like"/>
</dbReference>
<dbReference type="PRINTS" id="PR00705">
    <property type="entry name" value="PAPAIN"/>
</dbReference>
<organism evidence="12 13">
    <name type="scientific">Orgyia leucostigma nucleopolyhedrovirus</name>
    <dbReference type="NCBI Taxonomy" id="490711"/>
    <lineage>
        <taxon>Viruses</taxon>
        <taxon>Viruses incertae sedis</taxon>
        <taxon>Naldaviricetes</taxon>
        <taxon>Lefavirales</taxon>
        <taxon>Baculoviridae</taxon>
        <taxon>Alphabaculovirus</taxon>
        <taxon>Alphabaculovirus orleucostigmae</taxon>
    </lineage>
</organism>
<dbReference type="EC" id="3.4.22.50" evidence="3"/>
<evidence type="ECO:0000256" key="6">
    <source>
        <dbReference type="ARBA" id="ARBA00022801"/>
    </source>
</evidence>
<dbReference type="OrthoDB" id="4752at10239"/>
<dbReference type="InterPro" id="IPR000668">
    <property type="entry name" value="Peptidase_C1A_C"/>
</dbReference>
<dbReference type="InterPro" id="IPR025660">
    <property type="entry name" value="Pept_his_AS"/>
</dbReference>
<dbReference type="GeneID" id="5850503"/>
<keyword evidence="8" id="KW-1015">Disulfide bond</keyword>
<dbReference type="MEROPS" id="C01.083"/>
<dbReference type="RefSeq" id="YP_001650932.1">
    <property type="nucleotide sequence ID" value="NC_010276.1"/>
</dbReference>
<feature type="domain" description="Peptidase C1A papain C-terminal" evidence="10">
    <location>
        <begin position="114"/>
        <end position="326"/>
    </location>
</feature>
<dbReference type="InterPro" id="IPR038765">
    <property type="entry name" value="Papain-like_cys_pep_sf"/>
</dbReference>
<dbReference type="PROSITE" id="PS00639">
    <property type="entry name" value="THIOL_PROTEASE_HIS"/>
    <property type="match status" value="1"/>
</dbReference>
<dbReference type="CDD" id="cd02248">
    <property type="entry name" value="Peptidase_C1A"/>
    <property type="match status" value="1"/>
</dbReference>
<keyword evidence="5" id="KW-0732">Signal</keyword>
<evidence type="ECO:0000256" key="8">
    <source>
        <dbReference type="ARBA" id="ARBA00023157"/>
    </source>
</evidence>
<dbReference type="InterPro" id="IPR013201">
    <property type="entry name" value="Prot_inhib_I29"/>
</dbReference>
<evidence type="ECO:0000313" key="12">
    <source>
        <dbReference type="EMBL" id="ABY65748.1"/>
    </source>
</evidence>
<evidence type="ECO:0000256" key="7">
    <source>
        <dbReference type="ARBA" id="ARBA00023145"/>
    </source>
</evidence>
<dbReference type="KEGG" id="vg:5850503"/>
<evidence type="ECO:0000256" key="5">
    <source>
        <dbReference type="ARBA" id="ARBA00022729"/>
    </source>
</evidence>
<reference evidence="12 13" key="1">
    <citation type="submission" date="2007-11" db="EMBL/GenBank/DDBJ databases">
        <title>Sequence and organization of Orgyia leucostigma nucleopolyhedrovirus genome.</title>
        <authorList>
            <person name="Eveleigh R.J.M."/>
            <person name="Lapointe R."/>
            <person name="Graham R.I."/>
            <person name="Lauzon H.A.M."/>
            <person name="Pavlik L."/>
            <person name="Arif B.M."/>
            <person name="Lucarotti C.J."/>
        </authorList>
    </citation>
    <scope>NUCLEOTIDE SEQUENCE [LARGE SCALE GENOMIC DNA]</scope>
    <source>
        <strain evidence="12">CFS-77</strain>
    </source>
</reference>
<dbReference type="InterPro" id="IPR025661">
    <property type="entry name" value="Pept_asp_AS"/>
</dbReference>
<accession>B0FDP0</accession>
<dbReference type="SMART" id="SM00645">
    <property type="entry name" value="Pept_C1"/>
    <property type="match status" value="1"/>
</dbReference>
<dbReference type="SUPFAM" id="SSF54001">
    <property type="entry name" value="Cysteine proteinases"/>
    <property type="match status" value="1"/>
</dbReference>
<dbReference type="GO" id="GO:0006508">
    <property type="term" value="P:proteolysis"/>
    <property type="evidence" value="ECO:0007669"/>
    <property type="project" value="InterPro"/>
</dbReference>
<dbReference type="PANTHER" id="PTHR12411">
    <property type="entry name" value="CYSTEINE PROTEASE FAMILY C1-RELATED"/>
    <property type="match status" value="1"/>
</dbReference>
<dbReference type="PROSITE" id="PS51257">
    <property type="entry name" value="PROKAR_LIPOPROTEIN"/>
    <property type="match status" value="1"/>
</dbReference>
<dbReference type="Proteomes" id="UP000203316">
    <property type="component" value="Segment"/>
</dbReference>
<keyword evidence="6" id="KW-0378">Hydrolase</keyword>
<dbReference type="SMART" id="SM00848">
    <property type="entry name" value="Inhibitor_I29"/>
    <property type="match status" value="1"/>
</dbReference>
<dbReference type="Pfam" id="PF00112">
    <property type="entry name" value="Peptidase_C1"/>
    <property type="match status" value="1"/>
</dbReference>
<dbReference type="GO" id="GO:0008234">
    <property type="term" value="F:cysteine-type peptidase activity"/>
    <property type="evidence" value="ECO:0007669"/>
    <property type="project" value="InterPro"/>
</dbReference>
<evidence type="ECO:0000259" key="10">
    <source>
        <dbReference type="SMART" id="SM00645"/>
    </source>
</evidence>
<dbReference type="InterPro" id="IPR000169">
    <property type="entry name" value="Pept_cys_AS"/>
</dbReference>
<dbReference type="Pfam" id="PF08246">
    <property type="entry name" value="Inhibitor_I29"/>
    <property type="match status" value="1"/>
</dbReference>
<dbReference type="PROSITE" id="PS00139">
    <property type="entry name" value="THIOL_PROTEASE_CYS"/>
    <property type="match status" value="1"/>
</dbReference>
<comment type="catalytic activity">
    <reaction evidence="1">
        <text>Endopeptidase of broad specificity, hydrolyzing substrates of both cathepsin L and cathepsin B.</text>
        <dbReference type="EC" id="3.4.22.50"/>
    </reaction>
</comment>
<evidence type="ECO:0000313" key="13">
    <source>
        <dbReference type="Proteomes" id="UP000203316"/>
    </source>
</evidence>
<evidence type="ECO:0000256" key="3">
    <source>
        <dbReference type="ARBA" id="ARBA00012484"/>
    </source>
</evidence>
<evidence type="ECO:0000259" key="11">
    <source>
        <dbReference type="SMART" id="SM00848"/>
    </source>
</evidence>
<proteinExistence type="inferred from homology"/>
<evidence type="ECO:0000256" key="2">
    <source>
        <dbReference type="ARBA" id="ARBA00008455"/>
    </source>
</evidence>
<keyword evidence="7" id="KW-0865">Zymogen</keyword>
<sequence length="328" mass="37019">MRYNILLFALAAAAGCASAYDLLKAPDYFESFVANYQKNYNDDLEKSKRYTIFKDNLEEINVKNRLNDTAVYRINKFSDLSKTEIISKYTGLNAPSETTNFCKTIVLDQPPGKGPLNFDWRQQNKVTSIKNQGSCGACWAFATLASIESQYAIRNDRHINLSEQQLIDCDYVDMGCYGGLLHTAFEQMIQMGGVKQEHEYPYAGVNKQCELNDITDDSFVVRIKGCYRYVVVREEKLKDLLRAVGPIPIAIDASGIVNYYKGVINYCENYGLNHAVLLVGYGVDNGVPYWTFKNTWGVDWGENGYFRLRQNINACGMANELASSAVID</sequence>
<evidence type="ECO:0000256" key="1">
    <source>
        <dbReference type="ARBA" id="ARBA00000656"/>
    </source>
</evidence>
<comment type="similarity">
    <text evidence="2">Belongs to the peptidase C1 family.</text>
</comment>
<protein>
    <recommendedName>
        <fullName evidence="4">Viral cathepsin</fullName>
        <ecNumber evidence="3">3.4.22.50</ecNumber>
    </recommendedName>
    <alternativeName>
        <fullName evidence="9">Cysteine proteinase</fullName>
    </alternativeName>
</protein>
<name>B0FDP0_9ABAC</name>
<feature type="domain" description="Cathepsin propeptide inhibitor" evidence="11">
    <location>
        <begin position="29"/>
        <end position="85"/>
    </location>
</feature>
<evidence type="ECO:0000256" key="9">
    <source>
        <dbReference type="ARBA" id="ARBA00031337"/>
    </source>
</evidence>
<keyword evidence="13" id="KW-1185">Reference proteome</keyword>